<name>A0A085N5P0_9BILA</name>
<dbReference type="EMBL" id="KL367550">
    <property type="protein sequence ID" value="KFD64786.1"/>
    <property type="molecule type" value="Genomic_DNA"/>
</dbReference>
<evidence type="ECO:0000313" key="3">
    <source>
        <dbReference type="Proteomes" id="UP000030764"/>
    </source>
</evidence>
<keyword evidence="3" id="KW-1185">Reference proteome</keyword>
<reference evidence="2 3" key="1">
    <citation type="journal article" date="2014" name="Nat. Genet.">
        <title>Genome and transcriptome of the porcine whipworm Trichuris suis.</title>
        <authorList>
            <person name="Jex A.R."/>
            <person name="Nejsum P."/>
            <person name="Schwarz E.M."/>
            <person name="Hu L."/>
            <person name="Young N.D."/>
            <person name="Hall R.S."/>
            <person name="Korhonen P.K."/>
            <person name="Liao S."/>
            <person name="Thamsborg S."/>
            <person name="Xia J."/>
            <person name="Xu P."/>
            <person name="Wang S."/>
            <person name="Scheerlinck J.P."/>
            <person name="Hofmann A."/>
            <person name="Sternberg P.W."/>
            <person name="Wang J."/>
            <person name="Gasser R.B."/>
        </authorList>
    </citation>
    <scope>NUCLEOTIDE SEQUENCE [LARGE SCALE GENOMIC DNA]</scope>
    <source>
        <strain evidence="2">DCEP-RM93F</strain>
        <strain evidence="1">DCEP-RM93M</strain>
    </source>
</reference>
<dbReference type="EMBL" id="KL363192">
    <property type="protein sequence ID" value="KFD56760.1"/>
    <property type="molecule type" value="Genomic_DNA"/>
</dbReference>
<evidence type="ECO:0000313" key="1">
    <source>
        <dbReference type="EMBL" id="KFD56760.1"/>
    </source>
</evidence>
<dbReference type="AlphaFoldDB" id="A0A085N5P0"/>
<dbReference type="Proteomes" id="UP000030764">
    <property type="component" value="Unassembled WGS sequence"/>
</dbReference>
<evidence type="ECO:0000313" key="2">
    <source>
        <dbReference type="EMBL" id="KFD64786.1"/>
    </source>
</evidence>
<accession>A0A085N5P0</accession>
<proteinExistence type="predicted"/>
<organism evidence="2">
    <name type="scientific">Trichuris suis</name>
    <name type="common">pig whipworm</name>
    <dbReference type="NCBI Taxonomy" id="68888"/>
    <lineage>
        <taxon>Eukaryota</taxon>
        <taxon>Metazoa</taxon>
        <taxon>Ecdysozoa</taxon>
        <taxon>Nematoda</taxon>
        <taxon>Enoplea</taxon>
        <taxon>Dorylaimia</taxon>
        <taxon>Trichinellida</taxon>
        <taxon>Trichuridae</taxon>
        <taxon>Trichuris</taxon>
    </lineage>
</organism>
<gene>
    <name evidence="1" type="ORF">M513_02437</name>
    <name evidence="2" type="ORF">M514_02437</name>
</gene>
<protein>
    <submittedName>
        <fullName evidence="2">Uncharacterized protein</fullName>
    </submittedName>
</protein>
<sequence>MAALKRLYNGEQRRTEPAAAVIKVGSGKFEATSSCSVAGCPASSCPVASCPAALVRRRLVPAASCPGGKLAAASCHIPAFKSLLELFSVEEHSLSNLKGVNEFPRKWNNIDPFQETLCSVLQCSEQTTLIADLPDANGVQAVSYEDEVILTHYKTTTVHNKLREKLAEVANCDNCKWASKQGKQYAQQASMGSCWHHIPVPLRNTSFKNSACKPELSGPVFSDKTVLPLKNGPG</sequence>
<dbReference type="Proteomes" id="UP000030758">
    <property type="component" value="Unassembled WGS sequence"/>
</dbReference>